<dbReference type="GO" id="GO:0016614">
    <property type="term" value="F:oxidoreductase activity, acting on CH-OH group of donors"/>
    <property type="evidence" value="ECO:0007669"/>
    <property type="project" value="UniProtKB-ARBA"/>
</dbReference>
<dbReference type="EMBL" id="FOJN01000009">
    <property type="protein sequence ID" value="SFA54564.1"/>
    <property type="molecule type" value="Genomic_DNA"/>
</dbReference>
<dbReference type="InterPro" id="IPR036291">
    <property type="entry name" value="NAD(P)-bd_dom_sf"/>
</dbReference>
<dbReference type="Pfam" id="PF13561">
    <property type="entry name" value="adh_short_C2"/>
    <property type="match status" value="1"/>
</dbReference>
<accession>A0A1I0TRY5</accession>
<organism evidence="4 5">
    <name type="scientific">Rhodococcoides kroppenstedtii</name>
    <dbReference type="NCBI Taxonomy" id="293050"/>
    <lineage>
        <taxon>Bacteria</taxon>
        <taxon>Bacillati</taxon>
        <taxon>Actinomycetota</taxon>
        <taxon>Actinomycetes</taxon>
        <taxon>Mycobacteriales</taxon>
        <taxon>Nocardiaceae</taxon>
        <taxon>Rhodococcoides</taxon>
    </lineage>
</organism>
<dbReference type="InterPro" id="IPR020904">
    <property type="entry name" value="Sc_DH/Rdtase_CS"/>
</dbReference>
<name>A0A1I0TRY5_9NOCA</name>
<dbReference type="Gene3D" id="3.40.50.720">
    <property type="entry name" value="NAD(P)-binding Rossmann-like Domain"/>
    <property type="match status" value="1"/>
</dbReference>
<protein>
    <recommendedName>
        <fullName evidence="6">NAD(P)-dependent dehydrogenase, short-chain alcohol dehydrogenase family</fullName>
    </recommendedName>
</protein>
<dbReference type="PROSITE" id="PS00061">
    <property type="entry name" value="ADH_SHORT"/>
    <property type="match status" value="1"/>
</dbReference>
<dbReference type="Proteomes" id="UP000182054">
    <property type="component" value="Unassembled WGS sequence"/>
</dbReference>
<reference evidence="4 5" key="1">
    <citation type="submission" date="2016-10" db="EMBL/GenBank/DDBJ databases">
        <authorList>
            <person name="de Groot N.N."/>
        </authorList>
    </citation>
    <scope>NUCLEOTIDE SEQUENCE [LARGE SCALE GENOMIC DNA]</scope>
    <source>
        <strain evidence="4 5">DSM 44908</strain>
    </source>
</reference>
<evidence type="ECO:0000256" key="3">
    <source>
        <dbReference type="SAM" id="MobiDB-lite"/>
    </source>
</evidence>
<keyword evidence="2" id="KW-0560">Oxidoreductase</keyword>
<dbReference type="InterPro" id="IPR002347">
    <property type="entry name" value="SDR_fam"/>
</dbReference>
<evidence type="ECO:0000256" key="1">
    <source>
        <dbReference type="ARBA" id="ARBA00006484"/>
    </source>
</evidence>
<dbReference type="GeneID" id="85486314"/>
<dbReference type="SUPFAM" id="SSF51735">
    <property type="entry name" value="NAD(P)-binding Rossmann-fold domains"/>
    <property type="match status" value="1"/>
</dbReference>
<dbReference type="RefSeq" id="WP_068363399.1">
    <property type="nucleotide sequence ID" value="NZ_CP135915.1"/>
</dbReference>
<dbReference type="FunFam" id="3.40.50.720:FF:000084">
    <property type="entry name" value="Short-chain dehydrogenase reductase"/>
    <property type="match status" value="1"/>
</dbReference>
<evidence type="ECO:0000313" key="4">
    <source>
        <dbReference type="EMBL" id="SFA54564.1"/>
    </source>
</evidence>
<gene>
    <name evidence="4" type="ORF">SAMN05444374_10946</name>
</gene>
<dbReference type="PRINTS" id="PR00081">
    <property type="entry name" value="GDHRDH"/>
</dbReference>
<dbReference type="PRINTS" id="PR00080">
    <property type="entry name" value="SDRFAMILY"/>
</dbReference>
<dbReference type="PANTHER" id="PTHR48107">
    <property type="entry name" value="NADPH-DEPENDENT ALDEHYDE REDUCTASE-LIKE PROTEIN, CHLOROPLASTIC-RELATED"/>
    <property type="match status" value="1"/>
</dbReference>
<proteinExistence type="inferred from homology"/>
<dbReference type="PANTHER" id="PTHR48107:SF16">
    <property type="entry name" value="NADPH-DEPENDENT ALDEHYDE REDUCTASE 1, CHLOROPLASTIC"/>
    <property type="match status" value="1"/>
</dbReference>
<comment type="similarity">
    <text evidence="1">Belongs to the short-chain dehydrogenases/reductases (SDR) family.</text>
</comment>
<evidence type="ECO:0008006" key="6">
    <source>
        <dbReference type="Google" id="ProtNLM"/>
    </source>
</evidence>
<evidence type="ECO:0000313" key="5">
    <source>
        <dbReference type="Proteomes" id="UP000182054"/>
    </source>
</evidence>
<sequence length="303" mass="31840">MTDDATASSRPLRDPVHAYPAPDRAAQQPIPHPGLTRDLVTTPDHGESSYRGSGRLTGRRALITGADSGIGRAVALAFAREGADVVLSYLADEEEDAQETARLVEEAGRKAVRAPGDIRSEDFCAELIDTTVRDLGGIDILVNNAAYQMAQSGGIADITTEQFDRVLKTNLYALFWLSKKAVAVMEPGSTIVNTSSVQGVSPSPELLDYATTKAGIINFSKGLAQDVASRGIRVNVVAPGPIWTPLIPATMPPDSVEGFGDQAPLGRAGHPAELAPAYVYLASDDSTYVTGQVIGVTGGSPIL</sequence>
<feature type="region of interest" description="Disordered" evidence="3">
    <location>
        <begin position="1"/>
        <end position="54"/>
    </location>
</feature>
<evidence type="ECO:0000256" key="2">
    <source>
        <dbReference type="ARBA" id="ARBA00023002"/>
    </source>
</evidence>
<dbReference type="AlphaFoldDB" id="A0A1I0TRY5"/>
<dbReference type="OrthoDB" id="9809287at2"/>